<name>A0ABS3K188_9HYPH</name>
<sequence length="255" mass="29518">MIIDFDANEWLFDLHQVLEAHLSNDTRLKLKRDKFEFKEDALDAFEESVDIEVIIDATLDWIKGNHVRIFHGTRLTDLEAQEIISEGIKPLSVADRVEWLRCTIPGLRNILTDDLVSDAVDKGSLIYRQNQLHAAISLKELMGGYDYLFLGSEFDRRLLEFSGRSDLLPLITKRGNPRVIKIVIPGSEALDAMHPFFSIEHTRQNDRYPNFVRDILEEYAWLMSKPDYKRVGIDSCLLFRRAIPAENIEEIETID</sequence>
<dbReference type="EMBL" id="JADIJS010000002">
    <property type="protein sequence ID" value="MBO1040669.1"/>
    <property type="molecule type" value="Genomic_DNA"/>
</dbReference>
<organism evidence="1 2">
    <name type="scientific">Brucella pituitosa</name>
    <dbReference type="NCBI Taxonomy" id="571256"/>
    <lineage>
        <taxon>Bacteria</taxon>
        <taxon>Pseudomonadati</taxon>
        <taxon>Pseudomonadota</taxon>
        <taxon>Alphaproteobacteria</taxon>
        <taxon>Hyphomicrobiales</taxon>
        <taxon>Brucellaceae</taxon>
        <taxon>Brucella/Ochrobactrum group</taxon>
        <taxon>Brucella</taxon>
    </lineage>
</organism>
<dbReference type="Proteomes" id="UP000718278">
    <property type="component" value="Unassembled WGS sequence"/>
</dbReference>
<protein>
    <submittedName>
        <fullName evidence="1">Uncharacterized protein</fullName>
    </submittedName>
</protein>
<dbReference type="RefSeq" id="WP_207489064.1">
    <property type="nucleotide sequence ID" value="NZ_JADIJS010000002.1"/>
</dbReference>
<proteinExistence type="predicted"/>
<gene>
    <name evidence="1" type="ORF">IPV26_13435</name>
</gene>
<evidence type="ECO:0000313" key="1">
    <source>
        <dbReference type="EMBL" id="MBO1040669.1"/>
    </source>
</evidence>
<keyword evidence="2" id="KW-1185">Reference proteome</keyword>
<evidence type="ECO:0000313" key="2">
    <source>
        <dbReference type="Proteomes" id="UP000718278"/>
    </source>
</evidence>
<accession>A0ABS3K188</accession>
<comment type="caution">
    <text evidence="1">The sequence shown here is derived from an EMBL/GenBank/DDBJ whole genome shotgun (WGS) entry which is preliminary data.</text>
</comment>
<reference evidence="1 2" key="1">
    <citation type="submission" date="2020-10" db="EMBL/GenBank/DDBJ databases">
        <title>Genomic characterization of underground lake bacteria from Wind Cave National Park: Insight into the archetypical LuxI/LuxR and identification of LuxR solos.</title>
        <authorList>
            <person name="Wengert P.C."/>
            <person name="Savka M.A."/>
        </authorList>
    </citation>
    <scope>NUCLEOTIDE SEQUENCE [LARGE SCALE GENOMIC DNA]</scope>
    <source>
        <strain evidence="1 2">SD316</strain>
    </source>
</reference>